<accession>A0A4Q9R2N9</accession>
<dbReference type="InterPro" id="IPR001303">
    <property type="entry name" value="Aldolase_II/adducin_N"/>
</dbReference>
<dbReference type="NCBIfam" id="NF005451">
    <property type="entry name" value="PRK07044.1"/>
    <property type="match status" value="1"/>
</dbReference>
<evidence type="ECO:0000256" key="1">
    <source>
        <dbReference type="ARBA" id="ARBA00037961"/>
    </source>
</evidence>
<evidence type="ECO:0000313" key="3">
    <source>
        <dbReference type="EMBL" id="TBU92737.1"/>
    </source>
</evidence>
<organism evidence="3 6">
    <name type="scientific">Phytopseudomonas dryadis</name>
    <dbReference type="NCBI Taxonomy" id="2487520"/>
    <lineage>
        <taxon>Bacteria</taxon>
        <taxon>Pseudomonadati</taxon>
        <taxon>Pseudomonadota</taxon>
        <taxon>Gammaproteobacteria</taxon>
        <taxon>Pseudomonadales</taxon>
        <taxon>Pseudomonadaceae</taxon>
        <taxon>Phytopseudomonas</taxon>
    </lineage>
</organism>
<dbReference type="Proteomes" id="UP000293172">
    <property type="component" value="Unassembled WGS sequence"/>
</dbReference>
<evidence type="ECO:0000313" key="4">
    <source>
        <dbReference type="EMBL" id="TBV03229.1"/>
    </source>
</evidence>
<evidence type="ECO:0000259" key="2">
    <source>
        <dbReference type="SMART" id="SM01007"/>
    </source>
</evidence>
<dbReference type="EMBL" id="QJUM01000020">
    <property type="protein sequence ID" value="TBV03229.1"/>
    <property type="molecule type" value="Genomic_DNA"/>
</dbReference>
<proteinExistence type="inferred from homology"/>
<feature type="domain" description="Class II aldolase/adducin N-terminal" evidence="2">
    <location>
        <begin position="16"/>
        <end position="200"/>
    </location>
</feature>
<evidence type="ECO:0000313" key="6">
    <source>
        <dbReference type="Proteomes" id="UP000293172"/>
    </source>
</evidence>
<evidence type="ECO:0000313" key="5">
    <source>
        <dbReference type="Proteomes" id="UP000291334"/>
    </source>
</evidence>
<dbReference type="Proteomes" id="UP000291334">
    <property type="component" value="Unassembled WGS sequence"/>
</dbReference>
<dbReference type="PANTHER" id="PTHR10672:SF3">
    <property type="entry name" value="PROTEIN HU-LI TAI SHAO"/>
    <property type="match status" value="1"/>
</dbReference>
<dbReference type="OrthoDB" id="8859181at2"/>
<dbReference type="SUPFAM" id="SSF53639">
    <property type="entry name" value="AraD/HMP-PK domain-like"/>
    <property type="match status" value="1"/>
</dbReference>
<protein>
    <submittedName>
        <fullName evidence="3">Aldolase</fullName>
    </submittedName>
</protein>
<keyword evidence="5" id="KW-1185">Reference proteome</keyword>
<comment type="similarity">
    <text evidence="1">Belongs to the aldolase class II family.</text>
</comment>
<dbReference type="InterPro" id="IPR051017">
    <property type="entry name" value="Aldolase-II_Adducin_sf"/>
</dbReference>
<dbReference type="NCBIfam" id="NF005068">
    <property type="entry name" value="PRK06486.1"/>
    <property type="match status" value="1"/>
</dbReference>
<dbReference type="EMBL" id="QJUL01000014">
    <property type="protein sequence ID" value="TBU92737.1"/>
    <property type="molecule type" value="Genomic_DNA"/>
</dbReference>
<dbReference type="SMART" id="SM01007">
    <property type="entry name" value="Aldolase_II"/>
    <property type="match status" value="1"/>
</dbReference>
<dbReference type="GO" id="GO:0005996">
    <property type="term" value="P:monosaccharide metabolic process"/>
    <property type="evidence" value="ECO:0007669"/>
    <property type="project" value="UniProtKB-ARBA"/>
</dbReference>
<dbReference type="Gene3D" id="3.40.225.10">
    <property type="entry name" value="Class II aldolase/adducin N-terminal domain"/>
    <property type="match status" value="1"/>
</dbReference>
<dbReference type="InterPro" id="IPR036409">
    <property type="entry name" value="Aldolase_II/adducin_N_sf"/>
</dbReference>
<sequence length="252" mass="27745">MSQSLFDSPEIQQRRQQLAAAFRWAAELGLHESTCNHFSVMAPGLADHYLINPFGVHFAEMRASDLLLLDGEGRVVAGQGEVEASAFHIHSSIHRANARAVCVLHTHMPYACAILGTERGRLELCHQNAVRFHGRIAYDDEFGGFNGLALDDAEGARMAGLLDDKSVLMLQCHGPLVIGASVALAFDNLYYLERAAQVQVLAQSCGRPLALISEQQAERVSADFQAQAELYAEAHFAAIQRLLDKQDPTWRH</sequence>
<dbReference type="Pfam" id="PF00596">
    <property type="entry name" value="Aldolase_II"/>
    <property type="match status" value="1"/>
</dbReference>
<dbReference type="AlphaFoldDB" id="A0A4Q9R2N9"/>
<name>A0A4Q9R2N9_9GAMM</name>
<dbReference type="PANTHER" id="PTHR10672">
    <property type="entry name" value="ADDUCIN"/>
    <property type="match status" value="1"/>
</dbReference>
<dbReference type="RefSeq" id="WP_131176266.1">
    <property type="nucleotide sequence ID" value="NZ_QJUL01000014.1"/>
</dbReference>
<dbReference type="GO" id="GO:0005856">
    <property type="term" value="C:cytoskeleton"/>
    <property type="evidence" value="ECO:0007669"/>
    <property type="project" value="TreeGrafter"/>
</dbReference>
<comment type="caution">
    <text evidence="3">The sequence shown here is derived from an EMBL/GenBank/DDBJ whole genome shotgun (WGS) entry which is preliminary data.</text>
</comment>
<reference evidence="5 6" key="1">
    <citation type="submission" date="2018-06" db="EMBL/GenBank/DDBJ databases">
        <title>Three novel Pseudomonas species isolated from symptomatic oak.</title>
        <authorList>
            <person name="Bueno-Gonzalez V."/>
            <person name="Brady C."/>
        </authorList>
    </citation>
    <scope>NUCLEOTIDE SEQUENCE [LARGE SCALE GENOMIC DNA]</scope>
    <source>
        <strain evidence="4 5">P26B</strain>
        <strain evidence="3 6">P6B</strain>
    </source>
</reference>
<dbReference type="GO" id="GO:0051015">
    <property type="term" value="F:actin filament binding"/>
    <property type="evidence" value="ECO:0007669"/>
    <property type="project" value="TreeGrafter"/>
</dbReference>
<gene>
    <name evidence="4" type="ORF">DNK34_16695</name>
    <name evidence="3" type="ORF">DNK44_11750</name>
</gene>